<evidence type="ECO:0000256" key="2">
    <source>
        <dbReference type="ARBA" id="ARBA00022475"/>
    </source>
</evidence>
<sequence length="381" mass="44413">MDFQNVNSLNAWLNLLSGNLMPITNNSSFPISWKLYGTVIWLFQLFYTVTLIASFFFVPIEKTLNDGLTVLIVIMEENSIILRIHQHSSLIQQLIQKLNDAFNIKDENLKNIVTANLNPMKTPFKFYFVTVFPSLIVWFSLPNILILERNTFYYVDYKAPAIYSKEPFSTNIFVLGNTIMTVANLFIFLKKISVEVYIAHLISLVTSQYQYIALRFVLIFQNYDQPNINRDIRNVCRQHKNILYITQMLRKFLSLTICIIYLNNVFRFCFLGFMMSRISVSLFDGFMIFIYASGSVIQFYIICNCFQKLSEAASEITDKAFHENWYKCNSSVKRVFLLMIMASNNLTLKLALFERFNLNLSSFMSALNQSYSIALLLLKMK</sequence>
<keyword evidence="7 10" id="KW-0472">Membrane</keyword>
<evidence type="ECO:0000256" key="10">
    <source>
        <dbReference type="RuleBase" id="RU351113"/>
    </source>
</evidence>
<evidence type="ECO:0000256" key="9">
    <source>
        <dbReference type="ARBA" id="ARBA00023224"/>
    </source>
</evidence>
<dbReference type="Proteomes" id="UP001430953">
    <property type="component" value="Unassembled WGS sequence"/>
</dbReference>
<organism evidence="11 12">
    <name type="scientific">Cardiocondyla obscurior</name>
    <dbReference type="NCBI Taxonomy" id="286306"/>
    <lineage>
        <taxon>Eukaryota</taxon>
        <taxon>Metazoa</taxon>
        <taxon>Ecdysozoa</taxon>
        <taxon>Arthropoda</taxon>
        <taxon>Hexapoda</taxon>
        <taxon>Insecta</taxon>
        <taxon>Pterygota</taxon>
        <taxon>Neoptera</taxon>
        <taxon>Endopterygota</taxon>
        <taxon>Hymenoptera</taxon>
        <taxon>Apocrita</taxon>
        <taxon>Aculeata</taxon>
        <taxon>Formicoidea</taxon>
        <taxon>Formicidae</taxon>
        <taxon>Myrmicinae</taxon>
        <taxon>Cardiocondyla</taxon>
    </lineage>
</organism>
<dbReference type="GO" id="GO:0007165">
    <property type="term" value="P:signal transduction"/>
    <property type="evidence" value="ECO:0007669"/>
    <property type="project" value="UniProtKB-KW"/>
</dbReference>
<evidence type="ECO:0000256" key="8">
    <source>
        <dbReference type="ARBA" id="ARBA00023170"/>
    </source>
</evidence>
<keyword evidence="9 10" id="KW-0807">Transducer</keyword>
<comment type="caution">
    <text evidence="11">The sequence shown here is derived from an EMBL/GenBank/DDBJ whole genome shotgun (WGS) entry which is preliminary data.</text>
</comment>
<evidence type="ECO:0000256" key="3">
    <source>
        <dbReference type="ARBA" id="ARBA00022606"/>
    </source>
</evidence>
<comment type="subcellular location">
    <subcellularLocation>
        <location evidence="1 10">Cell membrane</location>
        <topology evidence="1 10">Multi-pass membrane protein</topology>
    </subcellularLocation>
</comment>
<comment type="similarity">
    <text evidence="10">Belongs to the insect chemoreceptor superfamily. Heteromeric odorant receptor channel (TC 1.A.69) family.</text>
</comment>
<evidence type="ECO:0000256" key="5">
    <source>
        <dbReference type="ARBA" id="ARBA00022725"/>
    </source>
</evidence>
<dbReference type="GO" id="GO:0004984">
    <property type="term" value="F:olfactory receptor activity"/>
    <property type="evidence" value="ECO:0007669"/>
    <property type="project" value="InterPro"/>
</dbReference>
<accession>A0AAW2FF97</accession>
<dbReference type="GO" id="GO:0005549">
    <property type="term" value="F:odorant binding"/>
    <property type="evidence" value="ECO:0007669"/>
    <property type="project" value="InterPro"/>
</dbReference>
<protein>
    <recommendedName>
        <fullName evidence="10">Odorant receptor</fullName>
    </recommendedName>
</protein>
<evidence type="ECO:0000256" key="7">
    <source>
        <dbReference type="ARBA" id="ARBA00023136"/>
    </source>
</evidence>
<feature type="transmembrane region" description="Helical" evidence="10">
    <location>
        <begin position="167"/>
        <end position="189"/>
    </location>
</feature>
<evidence type="ECO:0000313" key="12">
    <source>
        <dbReference type="Proteomes" id="UP001430953"/>
    </source>
</evidence>
<keyword evidence="4 10" id="KW-0812">Transmembrane</keyword>
<keyword evidence="2" id="KW-1003">Cell membrane</keyword>
<comment type="caution">
    <text evidence="10">Lacks conserved residue(s) required for the propagation of feature annotation.</text>
</comment>
<feature type="transmembrane region" description="Helical" evidence="10">
    <location>
        <begin position="252"/>
        <end position="274"/>
    </location>
</feature>
<dbReference type="Pfam" id="PF02949">
    <property type="entry name" value="7tm_6"/>
    <property type="match status" value="1"/>
</dbReference>
<reference evidence="11 12" key="1">
    <citation type="submission" date="2023-03" db="EMBL/GenBank/DDBJ databases">
        <title>High recombination rates correlate with genetic variation in Cardiocondyla obscurior ants.</title>
        <authorList>
            <person name="Errbii M."/>
        </authorList>
    </citation>
    <scope>NUCLEOTIDE SEQUENCE [LARGE SCALE GENOMIC DNA]</scope>
    <source>
        <strain evidence="11">Alpha-2009</strain>
        <tissue evidence="11">Whole body</tissue>
    </source>
</reference>
<feature type="transmembrane region" description="Helical" evidence="10">
    <location>
        <begin position="35"/>
        <end position="58"/>
    </location>
</feature>
<evidence type="ECO:0000313" key="11">
    <source>
        <dbReference type="EMBL" id="KAL0114639.1"/>
    </source>
</evidence>
<dbReference type="EMBL" id="JADYXP020000011">
    <property type="protein sequence ID" value="KAL0114639.1"/>
    <property type="molecule type" value="Genomic_DNA"/>
</dbReference>
<feature type="transmembrane region" description="Helical" evidence="10">
    <location>
        <begin position="286"/>
        <end position="306"/>
    </location>
</feature>
<keyword evidence="3 10" id="KW-0716">Sensory transduction</keyword>
<evidence type="ECO:0000256" key="4">
    <source>
        <dbReference type="ARBA" id="ARBA00022692"/>
    </source>
</evidence>
<keyword evidence="12" id="KW-1185">Reference proteome</keyword>
<keyword evidence="6 10" id="KW-1133">Transmembrane helix</keyword>
<dbReference type="GO" id="GO:0005886">
    <property type="term" value="C:plasma membrane"/>
    <property type="evidence" value="ECO:0007669"/>
    <property type="project" value="UniProtKB-SubCell"/>
</dbReference>
<keyword evidence="5 10" id="KW-0552">Olfaction</keyword>
<dbReference type="PANTHER" id="PTHR21137">
    <property type="entry name" value="ODORANT RECEPTOR"/>
    <property type="match status" value="1"/>
</dbReference>
<proteinExistence type="inferred from homology"/>
<evidence type="ECO:0000256" key="6">
    <source>
        <dbReference type="ARBA" id="ARBA00022989"/>
    </source>
</evidence>
<dbReference type="InterPro" id="IPR004117">
    <property type="entry name" value="7tm6_olfct_rcpt"/>
</dbReference>
<keyword evidence="8 10" id="KW-0675">Receptor</keyword>
<evidence type="ECO:0000256" key="1">
    <source>
        <dbReference type="ARBA" id="ARBA00004651"/>
    </source>
</evidence>
<gene>
    <name evidence="11" type="ORF">PUN28_011738</name>
</gene>
<name>A0AAW2FF97_9HYME</name>
<dbReference type="AlphaFoldDB" id="A0AAW2FF97"/>
<dbReference type="PANTHER" id="PTHR21137:SF35">
    <property type="entry name" value="ODORANT RECEPTOR 19A-RELATED"/>
    <property type="match status" value="1"/>
</dbReference>
<feature type="transmembrane region" description="Helical" evidence="10">
    <location>
        <begin position="126"/>
        <end position="147"/>
    </location>
</feature>